<dbReference type="Pfam" id="PF00170">
    <property type="entry name" value="bZIP_1"/>
    <property type="match status" value="1"/>
</dbReference>
<protein>
    <recommendedName>
        <fullName evidence="3">BZIP domain-containing protein</fullName>
    </recommendedName>
</protein>
<dbReference type="PROSITE" id="PS50217">
    <property type="entry name" value="BZIP"/>
    <property type="match status" value="1"/>
</dbReference>
<dbReference type="SUPFAM" id="SSF57959">
    <property type="entry name" value="Leucine zipper domain"/>
    <property type="match status" value="1"/>
</dbReference>
<dbReference type="Ensembl" id="ENSLCAT00010030164.1">
    <property type="protein sequence ID" value="ENSLCAP00010029510.1"/>
    <property type="gene ID" value="ENSLCAG00010013867.1"/>
</dbReference>
<feature type="coiled-coil region" evidence="1">
    <location>
        <begin position="138"/>
        <end position="179"/>
    </location>
</feature>
<dbReference type="GO" id="GO:0003700">
    <property type="term" value="F:DNA-binding transcription factor activity"/>
    <property type="evidence" value="ECO:0007669"/>
    <property type="project" value="InterPro"/>
</dbReference>
<dbReference type="STRING" id="8187.ENSLCAP00010029510"/>
<evidence type="ECO:0000256" key="2">
    <source>
        <dbReference type="SAM" id="MobiDB-lite"/>
    </source>
</evidence>
<dbReference type="InterPro" id="IPR004827">
    <property type="entry name" value="bZIP"/>
</dbReference>
<dbReference type="Gene3D" id="1.20.5.170">
    <property type="match status" value="1"/>
</dbReference>
<evidence type="ECO:0000313" key="5">
    <source>
        <dbReference type="Proteomes" id="UP000314980"/>
    </source>
</evidence>
<dbReference type="AlphaFoldDB" id="A0A4W6DUG2"/>
<dbReference type="Proteomes" id="UP000314980">
    <property type="component" value="Unassembled WGS sequence"/>
</dbReference>
<accession>A0A4W6DUG2</accession>
<feature type="compositionally biased region" description="Polar residues" evidence="2">
    <location>
        <begin position="94"/>
        <end position="109"/>
    </location>
</feature>
<sequence>MRTRSRSRVINITESPEVEVVDAMETAENLPSHFMEFLADNIDIGGLELDDLFGIEDFKWTLAKDTAGHHGQLLDMALADFGVNGAKDQDSGIEASTVSSPERSSNLRVKNTQSQSSRVINKNAIAARLNRLKKKAYVNSLEKKVGILSTENNVLKQKNDQLTKRVEELEDETRVLTQTTTTMPYPGSMLKWRRKRHLVVCVCMWTRTSCQWSSVLSVQSVQAHRSKPRLKYSSLFPGIETELDMAQCAELLEGR</sequence>
<reference evidence="4" key="2">
    <citation type="submission" date="2025-08" db="UniProtKB">
        <authorList>
            <consortium name="Ensembl"/>
        </authorList>
    </citation>
    <scope>IDENTIFICATION</scope>
</reference>
<feature type="region of interest" description="Disordered" evidence="2">
    <location>
        <begin position="89"/>
        <end position="109"/>
    </location>
</feature>
<organism evidence="4 5">
    <name type="scientific">Lates calcarifer</name>
    <name type="common">Barramundi</name>
    <name type="synonym">Holocentrus calcarifer</name>
    <dbReference type="NCBI Taxonomy" id="8187"/>
    <lineage>
        <taxon>Eukaryota</taxon>
        <taxon>Metazoa</taxon>
        <taxon>Chordata</taxon>
        <taxon>Craniata</taxon>
        <taxon>Vertebrata</taxon>
        <taxon>Euteleostomi</taxon>
        <taxon>Actinopterygii</taxon>
        <taxon>Neopterygii</taxon>
        <taxon>Teleostei</taxon>
        <taxon>Neoteleostei</taxon>
        <taxon>Acanthomorphata</taxon>
        <taxon>Carangaria</taxon>
        <taxon>Carangaria incertae sedis</taxon>
        <taxon>Centropomidae</taxon>
        <taxon>Lates</taxon>
    </lineage>
</organism>
<dbReference type="InParanoid" id="A0A4W6DUG2"/>
<evidence type="ECO:0000313" key="4">
    <source>
        <dbReference type="Ensembl" id="ENSLCAP00010029510.1"/>
    </source>
</evidence>
<dbReference type="FunFam" id="1.20.5.170:FF:000125">
    <property type="entry name" value="LAS1-like, ribosome biogenesis factor"/>
    <property type="match status" value="1"/>
</dbReference>
<keyword evidence="1" id="KW-0175">Coiled coil</keyword>
<dbReference type="SMART" id="SM00338">
    <property type="entry name" value="BRLZ"/>
    <property type="match status" value="1"/>
</dbReference>
<name>A0A4W6DUG2_LATCA</name>
<dbReference type="GeneTree" id="ENSGT00970000197642"/>
<dbReference type="InterPro" id="IPR046347">
    <property type="entry name" value="bZIP_sf"/>
</dbReference>
<feature type="domain" description="BZIP" evidence="3">
    <location>
        <begin position="113"/>
        <end position="176"/>
    </location>
</feature>
<keyword evidence="5" id="KW-1185">Reference proteome</keyword>
<proteinExistence type="predicted"/>
<evidence type="ECO:0000259" key="3">
    <source>
        <dbReference type="PROSITE" id="PS50217"/>
    </source>
</evidence>
<dbReference type="CDD" id="cd14706">
    <property type="entry name" value="bZIP_CREBZF"/>
    <property type="match status" value="1"/>
</dbReference>
<reference evidence="4" key="3">
    <citation type="submission" date="2025-09" db="UniProtKB">
        <authorList>
            <consortium name="Ensembl"/>
        </authorList>
    </citation>
    <scope>IDENTIFICATION</scope>
</reference>
<reference evidence="5" key="1">
    <citation type="submission" date="2015-09" db="EMBL/GenBank/DDBJ databases">
        <authorList>
            <person name="Sai Rama Sridatta P."/>
        </authorList>
    </citation>
    <scope>NUCLEOTIDE SEQUENCE [LARGE SCALE GENOMIC DNA]</scope>
</reference>
<evidence type="ECO:0000256" key="1">
    <source>
        <dbReference type="SAM" id="Coils"/>
    </source>
</evidence>